<dbReference type="Proteomes" id="UP000078558">
    <property type="component" value="Chromosome I"/>
</dbReference>
<dbReference type="STRING" id="1851544.ODI_03961"/>
<keyword evidence="5" id="KW-1185">Reference proteome</keyword>
<feature type="transmembrane region" description="Helical" evidence="2">
    <location>
        <begin position="12"/>
        <end position="32"/>
    </location>
</feature>
<protein>
    <recommendedName>
        <fullName evidence="6">TIGR04222 domain-containing membrane protein</fullName>
    </recommendedName>
</protein>
<dbReference type="EMBL" id="LT907988">
    <property type="protein sequence ID" value="SOE50031.1"/>
    <property type="molecule type" value="Genomic_DNA"/>
</dbReference>
<dbReference type="OrthoDB" id="8701950at2"/>
<evidence type="ECO:0000256" key="1">
    <source>
        <dbReference type="SAM" id="MobiDB-lite"/>
    </source>
</evidence>
<dbReference type="EMBL" id="FLRC01000053">
    <property type="protein sequence ID" value="SBT27374.1"/>
    <property type="molecule type" value="Genomic_DNA"/>
</dbReference>
<accession>A0A1C3K7F3</accession>
<keyword evidence="2" id="KW-0472">Membrane</keyword>
<evidence type="ECO:0000313" key="3">
    <source>
        <dbReference type="EMBL" id="SBT27374.1"/>
    </source>
</evidence>
<feature type="transmembrane region" description="Helical" evidence="2">
    <location>
        <begin position="179"/>
        <end position="196"/>
    </location>
</feature>
<organism evidence="3 5">
    <name type="scientific">Orrella dioscoreae</name>
    <dbReference type="NCBI Taxonomy" id="1851544"/>
    <lineage>
        <taxon>Bacteria</taxon>
        <taxon>Pseudomonadati</taxon>
        <taxon>Pseudomonadota</taxon>
        <taxon>Betaproteobacteria</taxon>
        <taxon>Burkholderiales</taxon>
        <taxon>Alcaligenaceae</taxon>
        <taxon>Orrella</taxon>
    </lineage>
</organism>
<reference evidence="3 5" key="1">
    <citation type="submission" date="2016-06" db="EMBL/GenBank/DDBJ databases">
        <authorList>
            <person name="Kjaerup R.B."/>
            <person name="Dalgaard T.S."/>
            <person name="Juul-Madsen H.R."/>
        </authorList>
    </citation>
    <scope>NUCLEOTIDE SEQUENCE [LARGE SCALE GENOMIC DNA]</scope>
    <source>
        <strain evidence="3">Orrdi1</strain>
    </source>
</reference>
<evidence type="ECO:0000256" key="2">
    <source>
        <dbReference type="SAM" id="Phobius"/>
    </source>
</evidence>
<feature type="transmembrane region" description="Helical" evidence="2">
    <location>
        <begin position="151"/>
        <end position="173"/>
    </location>
</feature>
<evidence type="ECO:0008006" key="6">
    <source>
        <dbReference type="Google" id="ProtNLM"/>
    </source>
</evidence>
<dbReference type="NCBIfam" id="TIGR04222">
    <property type="entry name" value="near_uncomplex"/>
    <property type="match status" value="1"/>
</dbReference>
<proteinExistence type="predicted"/>
<reference evidence="4 5" key="2">
    <citation type="submission" date="2017-08" db="EMBL/GenBank/DDBJ databases">
        <authorList>
            <person name="de Groot N.N."/>
        </authorList>
    </citation>
    <scope>NUCLEOTIDE SEQUENCE [LARGE SCALE GENOMIC DNA]</scope>
    <source>
        <strain evidence="4">Orrdi1</strain>
    </source>
</reference>
<evidence type="ECO:0000313" key="5">
    <source>
        <dbReference type="Proteomes" id="UP000078558"/>
    </source>
</evidence>
<keyword evidence="2" id="KW-0812">Transmembrane</keyword>
<name>A0A1C3K7F3_9BURK</name>
<feature type="compositionally biased region" description="Gly residues" evidence="1">
    <location>
        <begin position="280"/>
        <end position="306"/>
    </location>
</feature>
<evidence type="ECO:0000313" key="4">
    <source>
        <dbReference type="EMBL" id="SOE50031.1"/>
    </source>
</evidence>
<dbReference type="InterPro" id="IPR026467">
    <property type="entry name" value="Ser/Gly_Cys_C_dom"/>
</dbReference>
<dbReference type="AlphaFoldDB" id="A0A1C3K7F3"/>
<keyword evidence="2" id="KW-1133">Transmembrane helix</keyword>
<dbReference type="RefSeq" id="WP_067758812.1">
    <property type="nucleotide sequence ID" value="NZ_LT907988.1"/>
</dbReference>
<sequence>MPANPLLWPGPTFLAAYLMLAVLVVLGFRVWLKERMARRADPALEGTLLSDPYALAYLRGGAQEVVRVAAFMLLDRELLKVDAQRKVVAAPFADTSGLREIERQVLARFQTPTSMFTFLAQQAWAEDVCKDYREGLVRSGMLNGPDPTVSAVYWGLVVAMVGLAIVKVAHALAEGRSNVLFLSGAAILFWVFLRPWRRRMTPRGTQALQEQQVLMAGLRRGSPKRMRRNKDDVVWVASVFGLAGLTVTAFPALAYLGYTSAPAGAGGAGASSGGSTSSTGCGGGSADSGSSSGGSGCGGCGGGGGD</sequence>
<feature type="region of interest" description="Disordered" evidence="1">
    <location>
        <begin position="267"/>
        <end position="306"/>
    </location>
</feature>
<feature type="transmembrane region" description="Helical" evidence="2">
    <location>
        <begin position="233"/>
        <end position="256"/>
    </location>
</feature>
<dbReference type="KEGG" id="odi:ODI_R2463"/>
<gene>
    <name evidence="3" type="ORF">ODI_03961</name>
    <name evidence="4" type="ORF">ODI_R2463</name>
</gene>